<name>A0A6J8CVU3_MYTCO</name>
<keyword evidence="7" id="KW-1185">Reference proteome</keyword>
<dbReference type="SUPFAM" id="SSF52540">
    <property type="entry name" value="P-loop containing nucleoside triphosphate hydrolases"/>
    <property type="match status" value="1"/>
</dbReference>
<reference evidence="6 7" key="1">
    <citation type="submission" date="2020-06" db="EMBL/GenBank/DDBJ databases">
        <authorList>
            <person name="Li R."/>
            <person name="Bekaert M."/>
        </authorList>
    </citation>
    <scope>NUCLEOTIDE SEQUENCE [LARGE SCALE GENOMIC DNA]</scope>
    <source>
        <strain evidence="7">wild</strain>
    </source>
</reference>
<dbReference type="InterPro" id="IPR030385">
    <property type="entry name" value="G_IRG_dom"/>
</dbReference>
<dbReference type="GO" id="GO:0016787">
    <property type="term" value="F:hydrolase activity"/>
    <property type="evidence" value="ECO:0007669"/>
    <property type="project" value="UniProtKB-KW"/>
</dbReference>
<dbReference type="GO" id="GO:0016020">
    <property type="term" value="C:membrane"/>
    <property type="evidence" value="ECO:0007669"/>
    <property type="project" value="InterPro"/>
</dbReference>
<evidence type="ECO:0000259" key="5">
    <source>
        <dbReference type="PROSITE" id="PS51716"/>
    </source>
</evidence>
<dbReference type="PANTHER" id="PTHR32341:SF10">
    <property type="entry name" value="INTERFERON-INDUCIBLE GTPASE 5"/>
    <property type="match status" value="1"/>
</dbReference>
<protein>
    <recommendedName>
        <fullName evidence="5">IRG-type G domain-containing protein</fullName>
    </recommendedName>
</protein>
<organism evidence="6 7">
    <name type="scientific">Mytilus coruscus</name>
    <name type="common">Sea mussel</name>
    <dbReference type="NCBI Taxonomy" id="42192"/>
    <lineage>
        <taxon>Eukaryota</taxon>
        <taxon>Metazoa</taxon>
        <taxon>Spiralia</taxon>
        <taxon>Lophotrochozoa</taxon>
        <taxon>Mollusca</taxon>
        <taxon>Bivalvia</taxon>
        <taxon>Autobranchia</taxon>
        <taxon>Pteriomorphia</taxon>
        <taxon>Mytilida</taxon>
        <taxon>Mytiloidea</taxon>
        <taxon>Mytilidae</taxon>
        <taxon>Mytilinae</taxon>
        <taxon>Mytilus</taxon>
    </lineage>
</organism>
<dbReference type="InterPro" id="IPR007743">
    <property type="entry name" value="Immunity-related_GTPase-like"/>
</dbReference>
<dbReference type="EMBL" id="CACVKT020006264">
    <property type="protein sequence ID" value="CAC5400613.1"/>
    <property type="molecule type" value="Genomic_DNA"/>
</dbReference>
<evidence type="ECO:0000256" key="1">
    <source>
        <dbReference type="ARBA" id="ARBA00005429"/>
    </source>
</evidence>
<keyword evidence="3" id="KW-0378">Hydrolase</keyword>
<feature type="domain" description="IRG-type G" evidence="5">
    <location>
        <begin position="458"/>
        <end position="581"/>
    </location>
</feature>
<keyword evidence="2" id="KW-0547">Nucleotide-binding</keyword>
<dbReference type="InterPro" id="IPR051515">
    <property type="entry name" value="IRG"/>
</dbReference>
<dbReference type="InterPro" id="IPR027417">
    <property type="entry name" value="P-loop_NTPase"/>
</dbReference>
<evidence type="ECO:0000313" key="6">
    <source>
        <dbReference type="EMBL" id="CAC5400613.1"/>
    </source>
</evidence>
<dbReference type="Proteomes" id="UP000507470">
    <property type="component" value="Unassembled WGS sequence"/>
</dbReference>
<gene>
    <name evidence="6" type="ORF">MCOR_34778</name>
</gene>
<dbReference type="GO" id="GO:0005525">
    <property type="term" value="F:GTP binding"/>
    <property type="evidence" value="ECO:0007669"/>
    <property type="project" value="UniProtKB-KW"/>
</dbReference>
<proteinExistence type="inferred from homology"/>
<dbReference type="Gene3D" id="3.40.50.300">
    <property type="entry name" value="P-loop containing nucleotide triphosphate hydrolases"/>
    <property type="match status" value="1"/>
</dbReference>
<evidence type="ECO:0000256" key="4">
    <source>
        <dbReference type="ARBA" id="ARBA00023134"/>
    </source>
</evidence>
<dbReference type="PROSITE" id="PS51716">
    <property type="entry name" value="G_IRG"/>
    <property type="match status" value="1"/>
</dbReference>
<evidence type="ECO:0000256" key="3">
    <source>
        <dbReference type="ARBA" id="ARBA00022801"/>
    </source>
</evidence>
<accession>A0A6J8CVU3</accession>
<dbReference type="OrthoDB" id="6186240at2759"/>
<keyword evidence="4" id="KW-0342">GTP-binding</keyword>
<evidence type="ECO:0000313" key="7">
    <source>
        <dbReference type="Proteomes" id="UP000507470"/>
    </source>
</evidence>
<dbReference type="Pfam" id="PF05049">
    <property type="entry name" value="IIGP"/>
    <property type="match status" value="1"/>
</dbReference>
<comment type="similarity">
    <text evidence="1">Belongs to the TRAFAC class dynamin-like GTPase superfamily. IRG family.</text>
</comment>
<sequence>MYKIIRYFKLIKEPTKGWGKVPEANHINQGDDAERMRFFRNDYVHHPDLKVSDEEFQDFFMKSSEIAGRLDITIGRLVNGFKEQVTNRKTCVIGDSAVDRDKMCSSETGSDEYILRLLIHGKAECQKLVDYVKNYPESFSSPGIQIKDAEQGSVILHISIDRKSFTSCEILHNEIQLFINTIFRHKEIQWTSMSDFDMVLAIADYTERGSHDRTTISSDHSYLTEEMFDRRNTKGVKIHLNIPKKAFAKRNDFYLHMESVLRAVISATTLNISTDAPIQAILMKCDRKEVSEIGIKKEEISLKTTEGTEAVEEGNAQFHECLGITHFYGQITFNISKKKTFRKEIGIPLEEISMTTNKSAQAATRGKWDFKDIGENIAMFCTNSNTEVLIDSNYCHKCGHEINNKQGSEPELRMAQAAKDKIFRTFDIDEIANKLVSGEKQEEFKKICKENIERWKAKYVKFCITGASRTGKSSFINAITGCKKDEEGFAEISVYGDTTTKATCYTHPKNSKFKLWDLPGVGTVHHKSAEYVNSMELSTYDYVLIFFEVISENDICLAIKLKRLGKSFCFVRSKLDIDKKK</sequence>
<dbReference type="PANTHER" id="PTHR32341">
    <property type="entry name" value="INTERFERON-INDUCIBLE GTPASE"/>
    <property type="match status" value="1"/>
</dbReference>
<evidence type="ECO:0000256" key="2">
    <source>
        <dbReference type="ARBA" id="ARBA00022741"/>
    </source>
</evidence>
<dbReference type="AlphaFoldDB" id="A0A6J8CVU3"/>